<dbReference type="SUPFAM" id="SSF57414">
    <property type="entry name" value="Hairpin loop containing domain-like"/>
    <property type="match status" value="1"/>
</dbReference>
<dbReference type="PROSITE" id="PS51820">
    <property type="entry name" value="PA14"/>
    <property type="match status" value="1"/>
</dbReference>
<accession>A0A7M6DL78</accession>
<dbReference type="InterPro" id="IPR037524">
    <property type="entry name" value="PA14/GLEYA"/>
</dbReference>
<keyword evidence="3" id="KW-1185">Reference proteome</keyword>
<dbReference type="InterPro" id="IPR011658">
    <property type="entry name" value="PA14_dom"/>
</dbReference>
<evidence type="ECO:0000313" key="2">
    <source>
        <dbReference type="EnsemblMetazoa" id="CLYHEMP014713.1"/>
    </source>
</evidence>
<dbReference type="AlphaFoldDB" id="A0A7M6DL78"/>
<evidence type="ECO:0000313" key="3">
    <source>
        <dbReference type="Proteomes" id="UP000594262"/>
    </source>
</evidence>
<name>A0A7M6DL78_9CNID</name>
<dbReference type="EnsemblMetazoa" id="CLYHEMT014713.1">
    <property type="protein sequence ID" value="CLYHEMP014713.1"/>
    <property type="gene ID" value="CLYHEMG014713"/>
</dbReference>
<dbReference type="InterPro" id="IPR003609">
    <property type="entry name" value="Pan_app"/>
</dbReference>
<dbReference type="Gene3D" id="2.60.120.1560">
    <property type="match status" value="1"/>
</dbReference>
<proteinExistence type="predicted"/>
<dbReference type="OrthoDB" id="6038519at2759"/>
<dbReference type="Pfam" id="PF00024">
    <property type="entry name" value="PAN_1"/>
    <property type="match status" value="1"/>
</dbReference>
<dbReference type="Proteomes" id="UP000594262">
    <property type="component" value="Unplaced"/>
</dbReference>
<protein>
    <recommendedName>
        <fullName evidence="1">PA14 domain-containing protein</fullName>
    </recommendedName>
</protein>
<dbReference type="RefSeq" id="XP_066910743.1">
    <property type="nucleotide sequence ID" value="XM_067054642.1"/>
</dbReference>
<organism evidence="2 3">
    <name type="scientific">Clytia hemisphaerica</name>
    <dbReference type="NCBI Taxonomy" id="252671"/>
    <lineage>
        <taxon>Eukaryota</taxon>
        <taxon>Metazoa</taxon>
        <taxon>Cnidaria</taxon>
        <taxon>Hydrozoa</taxon>
        <taxon>Hydroidolina</taxon>
        <taxon>Leptothecata</taxon>
        <taxon>Obeliida</taxon>
        <taxon>Clytiidae</taxon>
        <taxon>Clytia</taxon>
    </lineage>
</organism>
<sequence>MMLSFENIFRFTCICLVYTHNIIRLDDQRFAKFILRHIDKVPTKPHFYEFQSDSLEVCFDRCVATTPCISINYNMTGKRCQLVNYDINMGKDYEARSGWQHFDTGRTSIVRILSSDKNYCITIESEDQCNPSFTSTSEHSLLYKEINRAACKGVGAYFDFDRFTGVLVHYCSGLVVEPRNTYVVAVGNPLLQTYNPNRWRVTQLGYMSFHLLAMYPRNNRLGQNVSVHASGNEDISQDQGKVFIERDSIPVKYEFWSKSMSSFTSFESTARLHMERQIPARITRLDSFDCYPSTDQDLYFVRMITLFSPDVTGTHSFWLRGDDWAMLFIGDDETMESKKLVAQFQASDGTFSGAHSGSKYLEADKMYYMEVLHYEGVGSDWLVVEMIRPGDQDRVQVSLNFLYPVKDEPITPGNIIREFTTYYPLYEVSFDIKPFGITSPAQYTSVLHATIGNNHVNLGDRIPALWFNPGTLKLAIFTAIGNNLNYRTGEMELPTTGYTNIHIKQTSIEGIYYVITTINGTEISRIRNNNPQTFQNVKVYQGDPWHYAAKAYIKNLNFTTTP</sequence>
<evidence type="ECO:0000259" key="1">
    <source>
        <dbReference type="PROSITE" id="PS51820"/>
    </source>
</evidence>
<reference evidence="2" key="1">
    <citation type="submission" date="2021-01" db="UniProtKB">
        <authorList>
            <consortium name="EnsemblMetazoa"/>
        </authorList>
    </citation>
    <scope>IDENTIFICATION</scope>
</reference>
<dbReference type="Pfam" id="PF07691">
    <property type="entry name" value="PA14"/>
    <property type="match status" value="1"/>
</dbReference>
<dbReference type="GeneID" id="136798058"/>
<dbReference type="SMART" id="SM00758">
    <property type="entry name" value="PA14"/>
    <property type="match status" value="1"/>
</dbReference>
<feature type="domain" description="PA14" evidence="1">
    <location>
        <begin position="246"/>
        <end position="400"/>
    </location>
</feature>